<dbReference type="Pfam" id="PF13561">
    <property type="entry name" value="adh_short_C2"/>
    <property type="match status" value="1"/>
</dbReference>
<dbReference type="InterPro" id="IPR002347">
    <property type="entry name" value="SDR_fam"/>
</dbReference>
<dbReference type="InterPro" id="IPR036291">
    <property type="entry name" value="NAD(P)-bd_dom_sf"/>
</dbReference>
<reference evidence="5" key="1">
    <citation type="journal article" date="2017" name="Proc. Natl. Acad. Sci. U.S.A.">
        <title>Simulation of Deepwater Horizon oil plume reveals substrate specialization within a complex community of hydrocarbon-degraders.</title>
        <authorList>
            <person name="Hu P."/>
            <person name="Dubinsky E.A."/>
            <person name="Probst A.J."/>
            <person name="Wang J."/>
            <person name="Sieber C.M.K."/>
            <person name="Tom L.M."/>
            <person name="Gardinali P."/>
            <person name="Banfield J.F."/>
            <person name="Atlas R.M."/>
            <person name="Andersen G.L."/>
        </authorList>
    </citation>
    <scope>NUCLEOTIDE SEQUENCE [LARGE SCALE GENOMIC DNA]</scope>
</reference>
<evidence type="ECO:0000313" key="5">
    <source>
        <dbReference type="Proteomes" id="UP000196531"/>
    </source>
</evidence>
<dbReference type="InterPro" id="IPR057326">
    <property type="entry name" value="KR_dom"/>
</dbReference>
<dbReference type="CDD" id="cd05233">
    <property type="entry name" value="SDR_c"/>
    <property type="match status" value="1"/>
</dbReference>
<comment type="similarity">
    <text evidence="1">Belongs to the short-chain dehydrogenases/reductases (SDR) family.</text>
</comment>
<sequence>MSTKELSNKIAVVTGGNSGIGYATAKQLKEEGATVIITGRSEDKVKTAASELGVLGFTADASNLKALDALVEYVEKEVGKVDILFNNAGIFAPAPVGQISEEMFDHQMGINFKGAVFTVEKFLPILKDGASIINLSSINAYTGMPNTAVYAASKAALNSYTRTAATELAPRGIRINSVNPGPVQTPIFGKTGIPEDQLSGFAEAMQNRIPLKRFGQPEEIANLVLFLASDKASFITGSEYNIDGGMNINPLLG</sequence>
<protein>
    <submittedName>
        <fullName evidence="4">Short-chain dehydrogenase</fullName>
    </submittedName>
</protein>
<dbReference type="PRINTS" id="PR00081">
    <property type="entry name" value="GDHRDH"/>
</dbReference>
<dbReference type="GO" id="GO:0016491">
    <property type="term" value="F:oxidoreductase activity"/>
    <property type="evidence" value="ECO:0007669"/>
    <property type="project" value="UniProtKB-KW"/>
</dbReference>
<name>A0A1Y5F4R9_9BACT</name>
<organism evidence="4 5">
    <name type="scientific">Halobacteriovorax marinus</name>
    <dbReference type="NCBI Taxonomy" id="97084"/>
    <lineage>
        <taxon>Bacteria</taxon>
        <taxon>Pseudomonadati</taxon>
        <taxon>Bdellovibrionota</taxon>
        <taxon>Bacteriovoracia</taxon>
        <taxon>Bacteriovoracales</taxon>
        <taxon>Halobacteriovoraceae</taxon>
        <taxon>Halobacteriovorax</taxon>
    </lineage>
</organism>
<evidence type="ECO:0000256" key="1">
    <source>
        <dbReference type="ARBA" id="ARBA00006484"/>
    </source>
</evidence>
<dbReference type="EMBL" id="MAAO01000007">
    <property type="protein sequence ID" value="OUR95652.1"/>
    <property type="molecule type" value="Genomic_DNA"/>
</dbReference>
<feature type="domain" description="Ketoreductase" evidence="3">
    <location>
        <begin position="9"/>
        <end position="181"/>
    </location>
</feature>
<comment type="caution">
    <text evidence="4">The sequence shown here is derived from an EMBL/GenBank/DDBJ whole genome shotgun (WGS) entry which is preliminary data.</text>
</comment>
<dbReference type="PROSITE" id="PS00061">
    <property type="entry name" value="ADH_SHORT"/>
    <property type="match status" value="1"/>
</dbReference>
<dbReference type="AlphaFoldDB" id="A0A1Y5F4R9"/>
<dbReference type="Proteomes" id="UP000196531">
    <property type="component" value="Unassembled WGS sequence"/>
</dbReference>
<dbReference type="PANTHER" id="PTHR43477:SF1">
    <property type="entry name" value="DIHYDROANTICAPSIN 7-DEHYDROGENASE"/>
    <property type="match status" value="1"/>
</dbReference>
<dbReference type="SUPFAM" id="SSF51735">
    <property type="entry name" value="NAD(P)-binding Rossmann-fold domains"/>
    <property type="match status" value="1"/>
</dbReference>
<dbReference type="Gene3D" id="3.40.50.720">
    <property type="entry name" value="NAD(P)-binding Rossmann-like Domain"/>
    <property type="match status" value="1"/>
</dbReference>
<dbReference type="FunFam" id="3.40.50.720:FF:000084">
    <property type="entry name" value="Short-chain dehydrogenase reductase"/>
    <property type="match status" value="1"/>
</dbReference>
<accession>A0A1Y5F4R9</accession>
<dbReference type="PRINTS" id="PR00080">
    <property type="entry name" value="SDRFAMILY"/>
</dbReference>
<gene>
    <name evidence="4" type="ORF">A9Q84_14210</name>
</gene>
<evidence type="ECO:0000256" key="2">
    <source>
        <dbReference type="ARBA" id="ARBA00023002"/>
    </source>
</evidence>
<dbReference type="InterPro" id="IPR051122">
    <property type="entry name" value="SDR_DHRS6-like"/>
</dbReference>
<proteinExistence type="inferred from homology"/>
<dbReference type="PANTHER" id="PTHR43477">
    <property type="entry name" value="DIHYDROANTICAPSIN 7-DEHYDROGENASE"/>
    <property type="match status" value="1"/>
</dbReference>
<evidence type="ECO:0000259" key="3">
    <source>
        <dbReference type="SMART" id="SM00822"/>
    </source>
</evidence>
<keyword evidence="2" id="KW-0560">Oxidoreductase</keyword>
<dbReference type="NCBIfam" id="NF005559">
    <property type="entry name" value="PRK07231.1"/>
    <property type="match status" value="1"/>
</dbReference>
<dbReference type="InterPro" id="IPR020904">
    <property type="entry name" value="Sc_DH/Rdtase_CS"/>
</dbReference>
<evidence type="ECO:0000313" key="4">
    <source>
        <dbReference type="EMBL" id="OUR95652.1"/>
    </source>
</evidence>
<dbReference type="SMART" id="SM00822">
    <property type="entry name" value="PKS_KR"/>
    <property type="match status" value="1"/>
</dbReference>